<protein>
    <submittedName>
        <fullName evidence="6">TetR family transcriptional regulator</fullName>
    </submittedName>
</protein>
<reference evidence="6 7" key="1">
    <citation type="submission" date="2018-07" db="EMBL/GenBank/DDBJ databases">
        <title>Genomic Encyclopedia of Type Strains, Phase IV (KMG-IV): sequencing the most valuable type-strain genomes for metagenomic binning, comparative biology and taxonomic classification.</title>
        <authorList>
            <person name="Goeker M."/>
        </authorList>
    </citation>
    <scope>NUCLEOTIDE SEQUENCE [LARGE SCALE GENOMIC DNA]</scope>
    <source>
        <strain evidence="6 7">DSM 44952</strain>
    </source>
</reference>
<dbReference type="InterPro" id="IPR001647">
    <property type="entry name" value="HTH_TetR"/>
</dbReference>
<dbReference type="InterPro" id="IPR009057">
    <property type="entry name" value="Homeodomain-like_sf"/>
</dbReference>
<gene>
    <name evidence="6" type="ORF">DFR68_101299</name>
</gene>
<evidence type="ECO:0000259" key="5">
    <source>
        <dbReference type="PROSITE" id="PS50977"/>
    </source>
</evidence>
<organism evidence="6 7">
    <name type="scientific">Nocardia mexicana</name>
    <dbReference type="NCBI Taxonomy" id="279262"/>
    <lineage>
        <taxon>Bacteria</taxon>
        <taxon>Bacillati</taxon>
        <taxon>Actinomycetota</taxon>
        <taxon>Actinomycetes</taxon>
        <taxon>Mycobacteriales</taxon>
        <taxon>Nocardiaceae</taxon>
        <taxon>Nocardia</taxon>
    </lineage>
</organism>
<dbReference type="Gene3D" id="1.10.10.60">
    <property type="entry name" value="Homeodomain-like"/>
    <property type="match status" value="1"/>
</dbReference>
<dbReference type="RefSeq" id="WP_246010670.1">
    <property type="nucleotide sequence ID" value="NZ_QQAZ01000001.1"/>
</dbReference>
<keyword evidence="1" id="KW-0805">Transcription regulation</keyword>
<dbReference type="Proteomes" id="UP000255355">
    <property type="component" value="Unassembled WGS sequence"/>
</dbReference>
<evidence type="ECO:0000256" key="2">
    <source>
        <dbReference type="ARBA" id="ARBA00023125"/>
    </source>
</evidence>
<dbReference type="Pfam" id="PF17754">
    <property type="entry name" value="TetR_C_14"/>
    <property type="match status" value="1"/>
</dbReference>
<dbReference type="PROSITE" id="PS01081">
    <property type="entry name" value="HTH_TETR_1"/>
    <property type="match status" value="1"/>
</dbReference>
<name>A0A370HF99_9NOCA</name>
<keyword evidence="3" id="KW-0804">Transcription</keyword>
<dbReference type="Pfam" id="PF00440">
    <property type="entry name" value="TetR_N"/>
    <property type="match status" value="1"/>
</dbReference>
<feature type="domain" description="HTH tetR-type" evidence="5">
    <location>
        <begin position="10"/>
        <end position="70"/>
    </location>
</feature>
<accession>A0A370HF99</accession>
<dbReference type="InterPro" id="IPR041347">
    <property type="entry name" value="MftR_C"/>
</dbReference>
<evidence type="ECO:0000313" key="6">
    <source>
        <dbReference type="EMBL" id="RDI55466.1"/>
    </source>
</evidence>
<keyword evidence="2 4" id="KW-0238">DNA-binding</keyword>
<evidence type="ECO:0000256" key="1">
    <source>
        <dbReference type="ARBA" id="ARBA00023015"/>
    </source>
</evidence>
<dbReference type="PANTHER" id="PTHR30055">
    <property type="entry name" value="HTH-TYPE TRANSCRIPTIONAL REGULATOR RUTR"/>
    <property type="match status" value="1"/>
</dbReference>
<evidence type="ECO:0000256" key="4">
    <source>
        <dbReference type="PROSITE-ProRule" id="PRU00335"/>
    </source>
</evidence>
<sequence>MTGLREKKKQRTRRAIQEQALRLFGQQGYENTTVKQIAAAAEVSERTFFRYFPTKEDVVLWDDLDLSFAAHFRAQPAASSSFEALRTALRDIFTELPPGERRYLRERIALMTSVPPLRAMLLDQLIDASRVMATLVADRSGTTADDPMVRASVGAVVGAGFATVLAAQENPQADFTTLLDETLSGLAVVTADPR</sequence>
<dbReference type="PRINTS" id="PR00455">
    <property type="entry name" value="HTHTETR"/>
</dbReference>
<keyword evidence="7" id="KW-1185">Reference proteome</keyword>
<dbReference type="STRING" id="1210089.GCA_001613165_04587"/>
<dbReference type="PROSITE" id="PS50977">
    <property type="entry name" value="HTH_TETR_2"/>
    <property type="match status" value="1"/>
</dbReference>
<dbReference type="InterPro" id="IPR050109">
    <property type="entry name" value="HTH-type_TetR-like_transc_reg"/>
</dbReference>
<dbReference type="SUPFAM" id="SSF46689">
    <property type="entry name" value="Homeodomain-like"/>
    <property type="match status" value="1"/>
</dbReference>
<evidence type="ECO:0000256" key="3">
    <source>
        <dbReference type="ARBA" id="ARBA00023163"/>
    </source>
</evidence>
<dbReference type="Gene3D" id="1.10.357.10">
    <property type="entry name" value="Tetracycline Repressor, domain 2"/>
    <property type="match status" value="1"/>
</dbReference>
<dbReference type="GO" id="GO:0003700">
    <property type="term" value="F:DNA-binding transcription factor activity"/>
    <property type="evidence" value="ECO:0007669"/>
    <property type="project" value="TreeGrafter"/>
</dbReference>
<dbReference type="EMBL" id="QQAZ01000001">
    <property type="protein sequence ID" value="RDI55466.1"/>
    <property type="molecule type" value="Genomic_DNA"/>
</dbReference>
<evidence type="ECO:0000313" key="7">
    <source>
        <dbReference type="Proteomes" id="UP000255355"/>
    </source>
</evidence>
<comment type="caution">
    <text evidence="6">The sequence shown here is derived from an EMBL/GenBank/DDBJ whole genome shotgun (WGS) entry which is preliminary data.</text>
</comment>
<dbReference type="AlphaFoldDB" id="A0A370HF99"/>
<dbReference type="GO" id="GO:0000976">
    <property type="term" value="F:transcription cis-regulatory region binding"/>
    <property type="evidence" value="ECO:0007669"/>
    <property type="project" value="TreeGrafter"/>
</dbReference>
<dbReference type="PANTHER" id="PTHR30055:SF234">
    <property type="entry name" value="HTH-TYPE TRANSCRIPTIONAL REGULATOR BETI"/>
    <property type="match status" value="1"/>
</dbReference>
<proteinExistence type="predicted"/>
<dbReference type="InterPro" id="IPR023772">
    <property type="entry name" value="DNA-bd_HTH_TetR-type_CS"/>
</dbReference>
<feature type="DNA-binding region" description="H-T-H motif" evidence="4">
    <location>
        <begin position="33"/>
        <end position="52"/>
    </location>
</feature>